<feature type="domain" description="TrwC relaxase" evidence="2">
    <location>
        <begin position="12"/>
        <end position="283"/>
    </location>
</feature>
<organism evidence="3 4">
    <name type="scientific">Altericroceibacterium spongiae</name>
    <dbReference type="NCBI Taxonomy" id="2320269"/>
    <lineage>
        <taxon>Bacteria</taxon>
        <taxon>Pseudomonadati</taxon>
        <taxon>Pseudomonadota</taxon>
        <taxon>Alphaproteobacteria</taxon>
        <taxon>Sphingomonadales</taxon>
        <taxon>Erythrobacteraceae</taxon>
        <taxon>Altericroceibacterium</taxon>
    </lineage>
</organism>
<dbReference type="InterPro" id="IPR014059">
    <property type="entry name" value="TraI/TrwC_relax"/>
</dbReference>
<accession>A0A420EAQ2</accession>
<dbReference type="EMBL" id="RAPF01000012">
    <property type="protein sequence ID" value="RKF17733.1"/>
    <property type="molecule type" value="Genomic_DNA"/>
</dbReference>
<evidence type="ECO:0000259" key="2">
    <source>
        <dbReference type="Pfam" id="PF08751"/>
    </source>
</evidence>
<evidence type="ECO:0000256" key="1">
    <source>
        <dbReference type="SAM" id="MobiDB-lite"/>
    </source>
</evidence>
<dbReference type="SUPFAM" id="SSF55464">
    <property type="entry name" value="Origin of replication-binding domain, RBD-like"/>
    <property type="match status" value="1"/>
</dbReference>
<dbReference type="AlphaFoldDB" id="A0A420EAQ2"/>
<dbReference type="Gene3D" id="3.40.50.300">
    <property type="entry name" value="P-loop containing nucleotide triphosphate hydrolases"/>
    <property type="match status" value="2"/>
</dbReference>
<dbReference type="InterPro" id="IPR014862">
    <property type="entry name" value="TrwC"/>
</dbReference>
<proteinExistence type="predicted"/>
<feature type="compositionally biased region" description="Polar residues" evidence="1">
    <location>
        <begin position="291"/>
        <end position="317"/>
    </location>
</feature>
<feature type="region of interest" description="Disordered" evidence="1">
    <location>
        <begin position="972"/>
        <end position="1005"/>
    </location>
</feature>
<dbReference type="RefSeq" id="WP_120325886.1">
    <property type="nucleotide sequence ID" value="NZ_RAPF01000012.1"/>
</dbReference>
<dbReference type="InterPro" id="IPR027417">
    <property type="entry name" value="P-loop_NTPase"/>
</dbReference>
<feature type="region of interest" description="Disordered" evidence="1">
    <location>
        <begin position="290"/>
        <end position="321"/>
    </location>
</feature>
<comment type="caution">
    <text evidence="3">The sequence shown here is derived from an EMBL/GenBank/DDBJ whole genome shotgun (WGS) entry which is preliminary data.</text>
</comment>
<gene>
    <name evidence="3" type="ORF">D6851_15865</name>
</gene>
<dbReference type="NCBIfam" id="NF041492">
    <property type="entry name" value="MobF"/>
    <property type="match status" value="1"/>
</dbReference>
<keyword evidence="4" id="KW-1185">Reference proteome</keyword>
<dbReference type="NCBIfam" id="TIGR02686">
    <property type="entry name" value="relax_trwC"/>
    <property type="match status" value="1"/>
</dbReference>
<dbReference type="SUPFAM" id="SSF52540">
    <property type="entry name" value="P-loop containing nucleoside triphosphate hydrolases"/>
    <property type="match status" value="2"/>
</dbReference>
<dbReference type="Pfam" id="PF13604">
    <property type="entry name" value="AAA_30"/>
    <property type="match status" value="1"/>
</dbReference>
<dbReference type="Pfam" id="PF08751">
    <property type="entry name" value="TrwC"/>
    <property type="match status" value="1"/>
</dbReference>
<sequence>MISMSAVKSSSGAASYFAKDNYYTQEQSSEASLWGGEAAKKLNLSGEVSKADFENILNGILPDGTKVGSENTQRRISDDFTFSMPKSASIMAYVAKDERVLAAHFEAVKATMKWAEKNFAETRDYSRSRNGEPVKTGNLLYAMFQHDTSRELDPQGHIHVIIANLTQNKDGDWRALRNSALWENNTTLGAAYHAEFRDKLEALGYQTDLTGKHGQFEIAGVPKELIEEFSQRRQQVLDTAKAKGIDPKDHAALEPIVKATRNPKINLDDREALRKEWADRSASHLAKIEQLKSNAVKQTPEQSTASPGHRVGSQQPIGSPHNLRSILSEARHLIGDYMHARDPLTTDGIRRLSLTPSALRTELAVASAVRIEGQNEAVFNTGKLAATAANLGLKGVTIDRISTRIDTLLQKGELVPEVSKRLDGAYTYVTTPEHISQEQKLLDGIDKGRNASQPIIPASEAAQRLQSAAGDKPLNGEQLGAATLALSIQDRIAVVQGVAGGGKTTLIRTLKNVAQEEGREVLGLAFANTMVGTLRDEAGVEAQTVSSFVHQHIRAARQGEGERFEQSKATLQNKILVLDEASLVANKAMNDVVTIANKLNVERLVLIGDRKQLQSIEAGKAFSIIQAHEPSAANIATSHRQTTEHMKQVAALTREGQIKTAFSVLGNRVTQAKENSDNHVTLAAKKWLSLAPEDRDQTTLYASGRSARKELNELVQQGLKQEGGIGSQSMPVTTLVAANTLREEYRYAHTYRPGQVLDVVRNTKPAGLDRGRYEVLAAKRNSVELRSASGKLVKFDPRKIDPEDRTDSMKLSHRENIQLHEGDKIVWTSNDKDRGLLNSEQAKVLSITDEMIRVQRAKGEQLDLKAGDKMLERLGLAYAINMHQAQGMTTTMGIGVMHSAEKHLSNQRLFHVMATRVRENIDIYTDDTQKLIGSIERNPGDKASSLEATGKIKADEQTLSTADKANLSKAMKMLTHGKEAGQERQNGKPAEKEVNLPERNLERGL</sequence>
<feature type="compositionally biased region" description="Basic and acidic residues" evidence="1">
    <location>
        <begin position="976"/>
        <end position="1005"/>
    </location>
</feature>
<dbReference type="Gene3D" id="2.30.30.940">
    <property type="match status" value="1"/>
</dbReference>
<protein>
    <submittedName>
        <fullName evidence="3">Conjugative relaxase</fullName>
    </submittedName>
</protein>
<evidence type="ECO:0000313" key="3">
    <source>
        <dbReference type="EMBL" id="RKF17733.1"/>
    </source>
</evidence>
<name>A0A420EAQ2_9SPHN</name>
<dbReference type="Proteomes" id="UP000284395">
    <property type="component" value="Unassembled WGS sequence"/>
</dbReference>
<evidence type="ECO:0000313" key="4">
    <source>
        <dbReference type="Proteomes" id="UP000284395"/>
    </source>
</evidence>
<reference evidence="3 4" key="1">
    <citation type="submission" date="2018-09" db="EMBL/GenBank/DDBJ databases">
        <title>Altererythrobacter spongiae sp. nov., isolated from a marine sponge.</title>
        <authorList>
            <person name="Zhuang L."/>
            <person name="Luo L."/>
        </authorList>
    </citation>
    <scope>NUCLEOTIDE SEQUENCE [LARGE SCALE GENOMIC DNA]</scope>
    <source>
        <strain evidence="3 4">HN-Y73</strain>
    </source>
</reference>
<dbReference type="OrthoDB" id="98563at2"/>